<gene>
    <name evidence="8" type="ORF">ABEB36_005864</name>
</gene>
<protein>
    <submittedName>
        <fullName evidence="8">Uncharacterized protein</fullName>
    </submittedName>
</protein>
<accession>A0ABD1EZN9</accession>
<reference evidence="8 9" key="1">
    <citation type="submission" date="2024-05" db="EMBL/GenBank/DDBJ databases">
        <title>Genetic variation in Jamaican populations of the coffee berry borer (Hypothenemus hampei).</title>
        <authorList>
            <person name="Errbii M."/>
            <person name="Myrie A."/>
        </authorList>
    </citation>
    <scope>NUCLEOTIDE SEQUENCE [LARGE SCALE GENOMIC DNA]</scope>
    <source>
        <strain evidence="8">JA-Hopewell-2020-01-JO</strain>
        <tissue evidence="8">Whole body</tissue>
    </source>
</reference>
<evidence type="ECO:0000256" key="5">
    <source>
        <dbReference type="ARBA" id="ARBA00023136"/>
    </source>
</evidence>
<dbReference type="EMBL" id="JBDJPC010000004">
    <property type="protein sequence ID" value="KAL1506516.1"/>
    <property type="molecule type" value="Genomic_DNA"/>
</dbReference>
<feature type="region of interest" description="Disordered" evidence="6">
    <location>
        <begin position="46"/>
        <end position="84"/>
    </location>
</feature>
<feature type="compositionally biased region" description="Basic residues" evidence="6">
    <location>
        <begin position="68"/>
        <end position="84"/>
    </location>
</feature>
<keyword evidence="9" id="KW-1185">Reference proteome</keyword>
<dbReference type="Proteomes" id="UP001566132">
    <property type="component" value="Unassembled WGS sequence"/>
</dbReference>
<evidence type="ECO:0000256" key="1">
    <source>
        <dbReference type="ARBA" id="ARBA00004167"/>
    </source>
</evidence>
<dbReference type="AlphaFoldDB" id="A0ABD1EZN9"/>
<name>A0ABD1EZN9_HYPHA</name>
<sequence length="84" mass="9569">MNSAINLEVEDMTATIIKALLFLGALFQIMCLGACIFVKETPNDNSWAARESEDDSSTQSTPQNTPRRPYHRGNNRKIEKKKRR</sequence>
<dbReference type="InterPro" id="IPR009621">
    <property type="entry name" value="UPF0239"/>
</dbReference>
<feature type="compositionally biased region" description="Polar residues" evidence="6">
    <location>
        <begin position="57"/>
        <end position="66"/>
    </location>
</feature>
<organism evidence="8 9">
    <name type="scientific">Hypothenemus hampei</name>
    <name type="common">Coffee berry borer</name>
    <dbReference type="NCBI Taxonomy" id="57062"/>
    <lineage>
        <taxon>Eukaryota</taxon>
        <taxon>Metazoa</taxon>
        <taxon>Ecdysozoa</taxon>
        <taxon>Arthropoda</taxon>
        <taxon>Hexapoda</taxon>
        <taxon>Insecta</taxon>
        <taxon>Pterygota</taxon>
        <taxon>Neoptera</taxon>
        <taxon>Endopterygota</taxon>
        <taxon>Coleoptera</taxon>
        <taxon>Polyphaga</taxon>
        <taxon>Cucujiformia</taxon>
        <taxon>Curculionidae</taxon>
        <taxon>Scolytinae</taxon>
        <taxon>Hypothenemus</taxon>
    </lineage>
</organism>
<evidence type="ECO:0000256" key="2">
    <source>
        <dbReference type="ARBA" id="ARBA00006839"/>
    </source>
</evidence>
<comment type="caution">
    <text evidence="8">The sequence shown here is derived from an EMBL/GenBank/DDBJ whole genome shotgun (WGS) entry which is preliminary data.</text>
</comment>
<keyword evidence="5 7" id="KW-0472">Membrane</keyword>
<evidence type="ECO:0000313" key="8">
    <source>
        <dbReference type="EMBL" id="KAL1506516.1"/>
    </source>
</evidence>
<evidence type="ECO:0000256" key="7">
    <source>
        <dbReference type="SAM" id="Phobius"/>
    </source>
</evidence>
<evidence type="ECO:0000313" key="9">
    <source>
        <dbReference type="Proteomes" id="UP001566132"/>
    </source>
</evidence>
<proteinExistence type="inferred from homology"/>
<evidence type="ECO:0000256" key="6">
    <source>
        <dbReference type="SAM" id="MobiDB-lite"/>
    </source>
</evidence>
<comment type="subcellular location">
    <subcellularLocation>
        <location evidence="1">Membrane</location>
        <topology evidence="1">Single-pass membrane protein</topology>
    </subcellularLocation>
</comment>
<evidence type="ECO:0000256" key="3">
    <source>
        <dbReference type="ARBA" id="ARBA00022692"/>
    </source>
</evidence>
<evidence type="ECO:0000256" key="4">
    <source>
        <dbReference type="ARBA" id="ARBA00022989"/>
    </source>
</evidence>
<comment type="similarity">
    <text evidence="2">Belongs to the UPF0239 family.</text>
</comment>
<dbReference type="GO" id="GO:0016020">
    <property type="term" value="C:membrane"/>
    <property type="evidence" value="ECO:0007669"/>
    <property type="project" value="UniProtKB-SubCell"/>
</dbReference>
<keyword evidence="4 7" id="KW-1133">Transmembrane helix</keyword>
<keyword evidence="3 7" id="KW-0812">Transmembrane</keyword>
<dbReference type="Pfam" id="PF06783">
    <property type="entry name" value="UPF0239"/>
    <property type="match status" value="1"/>
</dbReference>
<feature type="transmembrane region" description="Helical" evidence="7">
    <location>
        <begin position="16"/>
        <end position="38"/>
    </location>
</feature>